<name>A0A3M7QMB6_BRAPC</name>
<keyword evidence="1" id="KW-1133">Transmembrane helix</keyword>
<dbReference type="AlphaFoldDB" id="A0A3M7QMB6"/>
<keyword evidence="1" id="KW-0812">Transmembrane</keyword>
<gene>
    <name evidence="2" type="ORF">BpHYR1_037977</name>
</gene>
<sequence length="65" mass="8196">MLHLVFLSAYNIVSQKKNNYFYNFFIAHCLKYLFDQHFICKTRILKNQIFIYFVIIFLYTYFWFT</sequence>
<feature type="transmembrane region" description="Helical" evidence="1">
    <location>
        <begin position="47"/>
        <end position="64"/>
    </location>
</feature>
<dbReference type="Proteomes" id="UP000276133">
    <property type="component" value="Unassembled WGS sequence"/>
</dbReference>
<keyword evidence="1" id="KW-0472">Membrane</keyword>
<proteinExistence type="predicted"/>
<reference evidence="2 3" key="1">
    <citation type="journal article" date="2018" name="Sci. Rep.">
        <title>Genomic signatures of local adaptation to the degree of environmental predictability in rotifers.</title>
        <authorList>
            <person name="Franch-Gras L."/>
            <person name="Hahn C."/>
            <person name="Garcia-Roger E.M."/>
            <person name="Carmona M.J."/>
            <person name="Serra M."/>
            <person name="Gomez A."/>
        </authorList>
    </citation>
    <scope>NUCLEOTIDE SEQUENCE [LARGE SCALE GENOMIC DNA]</scope>
    <source>
        <strain evidence="2">HYR1</strain>
    </source>
</reference>
<evidence type="ECO:0000256" key="1">
    <source>
        <dbReference type="SAM" id="Phobius"/>
    </source>
</evidence>
<protein>
    <submittedName>
        <fullName evidence="2">Uncharacterized protein</fullName>
    </submittedName>
</protein>
<evidence type="ECO:0000313" key="2">
    <source>
        <dbReference type="EMBL" id="RNA12440.1"/>
    </source>
</evidence>
<keyword evidence="3" id="KW-1185">Reference proteome</keyword>
<organism evidence="2 3">
    <name type="scientific">Brachionus plicatilis</name>
    <name type="common">Marine rotifer</name>
    <name type="synonym">Brachionus muelleri</name>
    <dbReference type="NCBI Taxonomy" id="10195"/>
    <lineage>
        <taxon>Eukaryota</taxon>
        <taxon>Metazoa</taxon>
        <taxon>Spiralia</taxon>
        <taxon>Gnathifera</taxon>
        <taxon>Rotifera</taxon>
        <taxon>Eurotatoria</taxon>
        <taxon>Monogononta</taxon>
        <taxon>Pseudotrocha</taxon>
        <taxon>Ploima</taxon>
        <taxon>Brachionidae</taxon>
        <taxon>Brachionus</taxon>
    </lineage>
</organism>
<comment type="caution">
    <text evidence="2">The sequence shown here is derived from an EMBL/GenBank/DDBJ whole genome shotgun (WGS) entry which is preliminary data.</text>
</comment>
<evidence type="ECO:0000313" key="3">
    <source>
        <dbReference type="Proteomes" id="UP000276133"/>
    </source>
</evidence>
<dbReference type="EMBL" id="REGN01005694">
    <property type="protein sequence ID" value="RNA12440.1"/>
    <property type="molecule type" value="Genomic_DNA"/>
</dbReference>
<accession>A0A3M7QMB6</accession>